<feature type="transmembrane region" description="Helical" evidence="1">
    <location>
        <begin position="271"/>
        <end position="292"/>
    </location>
</feature>
<name>A0A7V8VBE2_9BACT</name>
<dbReference type="EMBL" id="JACEFB010000001">
    <property type="protein sequence ID" value="MBA2224940.1"/>
    <property type="molecule type" value="Genomic_DNA"/>
</dbReference>
<dbReference type="InterPro" id="IPR016035">
    <property type="entry name" value="Acyl_Trfase/lysoPLipase"/>
</dbReference>
<reference evidence="2 3" key="1">
    <citation type="submission" date="2020-07" db="EMBL/GenBank/DDBJ databases">
        <title>Thermogemmata thermophila gen. nov., sp. nov., a novel moderate thermophilic planctomycete from a Kamchatka hot spring.</title>
        <authorList>
            <person name="Elcheninov A.G."/>
            <person name="Podosokorskaya O.A."/>
            <person name="Kovaleva O.L."/>
            <person name="Novikov A."/>
            <person name="Bonch-Osmolovskaya E.A."/>
            <person name="Toshchakov S.V."/>
            <person name="Kublanov I.V."/>
        </authorList>
    </citation>
    <scope>NUCLEOTIDE SEQUENCE [LARGE SCALE GENOMIC DNA]</scope>
    <source>
        <strain evidence="2 3">2918</strain>
    </source>
</reference>
<proteinExistence type="predicted"/>
<feature type="transmembrane region" description="Helical" evidence="1">
    <location>
        <begin position="59"/>
        <end position="82"/>
    </location>
</feature>
<keyword evidence="1" id="KW-0812">Transmembrane</keyword>
<dbReference type="SUPFAM" id="SSF52151">
    <property type="entry name" value="FabD/lysophospholipase-like"/>
    <property type="match status" value="1"/>
</dbReference>
<feature type="transmembrane region" description="Helical" evidence="1">
    <location>
        <begin position="155"/>
        <end position="174"/>
    </location>
</feature>
<accession>A0A7V8VBE2</accession>
<feature type="transmembrane region" description="Helical" evidence="1">
    <location>
        <begin position="247"/>
        <end position="265"/>
    </location>
</feature>
<evidence type="ECO:0000313" key="2">
    <source>
        <dbReference type="EMBL" id="MBA2224940.1"/>
    </source>
</evidence>
<feature type="transmembrane region" description="Helical" evidence="1">
    <location>
        <begin position="22"/>
        <end position="47"/>
    </location>
</feature>
<dbReference type="AlphaFoldDB" id="A0A7V8VBE2"/>
<comment type="caution">
    <text evidence="2">The sequence shown here is derived from an EMBL/GenBank/DDBJ whole genome shotgun (WGS) entry which is preliminary data.</text>
</comment>
<organism evidence="2 3">
    <name type="scientific">Thermogemmata fonticola</name>
    <dbReference type="NCBI Taxonomy" id="2755323"/>
    <lineage>
        <taxon>Bacteria</taxon>
        <taxon>Pseudomonadati</taxon>
        <taxon>Planctomycetota</taxon>
        <taxon>Planctomycetia</taxon>
        <taxon>Gemmatales</taxon>
        <taxon>Gemmataceae</taxon>
        <taxon>Thermogemmata</taxon>
    </lineage>
</organism>
<dbReference type="RefSeq" id="WP_194536349.1">
    <property type="nucleotide sequence ID" value="NZ_JACEFB010000001.1"/>
</dbReference>
<sequence>MRGFCRAVLAVLYWAEDQFAWLFNYAIFPLQILVILLAAWGVLGAELGVERLFWSEDVLVQFGSGAAVGMLFGVVLFVWYLLDRPLRALRWVARPGWPTLFPSADPAIRAVGAYLIWALPLLLGLLLGGKLAAFTLGGSERNGPTLRDHLASRHYLLWGILGYAATLGLGWLLFVLDERLGLRNTIARSALFRRLGGVVRGRIPPQDVTLHATTVYLVLVGCLLLMLALAALVLVHESHPGQVITSPVLLVCLVFILLSLLYGYWSFHIHLGTLTLVVILVLLFVWNSATIFPEVEYKLQIPGLEDYYLPAHRVKLEDLQDGWVEQGRELLPQPLLEDEAILAEMRRRWQARHGTGSKPKIVIIAASGGGVRAAVWTARVLEGLREAMPGGDRVDFREHVRLFTGASGGMLAAALVAADWEDDWPDRGQPQPTAADRRLGLGLYSGILAEQSLLPTFQTAVLRDFSSHLFIPPWRSVAWDRGRALEEKWMLNARARGFGPPGQRRRELEHLRQQDRRLSPLQRTFADLYPLESQGRRPSLILAPMLVEDSRRLLISNLDLRQLAVAGGRLGPNGHNGPPLEEQPLSRSGLECFKLFPLAMSRLEVGTAARLNATFPVISPAVSLPTLPPRHVVDAGYFDNYGVDLAVMWLVANREAVLRHCGGVALVEIRAFPLQHRGLDLGREAPAQPEAAGLIADTLAALSAPLRAVLRARGNVGYHRNNELLAVAQQLFPLDPTTRSPYWRRFVLELDTEAALSWYISDEEKRRISEAFLSEPVQQQVQALVRWLGDGGAP</sequence>
<gene>
    <name evidence="2" type="ORF">H0921_02055</name>
</gene>
<keyword evidence="3" id="KW-1185">Reference proteome</keyword>
<dbReference type="Gene3D" id="3.40.1090.10">
    <property type="entry name" value="Cytosolic phospholipase A2 catalytic domain"/>
    <property type="match status" value="1"/>
</dbReference>
<dbReference type="Proteomes" id="UP000542342">
    <property type="component" value="Unassembled WGS sequence"/>
</dbReference>
<keyword evidence="1" id="KW-0472">Membrane</keyword>
<feature type="transmembrane region" description="Helical" evidence="1">
    <location>
        <begin position="111"/>
        <end position="134"/>
    </location>
</feature>
<protein>
    <submittedName>
        <fullName evidence="2">Patatin-like phospholipase family protein</fullName>
    </submittedName>
</protein>
<evidence type="ECO:0000256" key="1">
    <source>
        <dbReference type="SAM" id="Phobius"/>
    </source>
</evidence>
<feature type="transmembrane region" description="Helical" evidence="1">
    <location>
        <begin position="215"/>
        <end position="235"/>
    </location>
</feature>
<keyword evidence="1" id="KW-1133">Transmembrane helix</keyword>
<evidence type="ECO:0000313" key="3">
    <source>
        <dbReference type="Proteomes" id="UP000542342"/>
    </source>
</evidence>